<evidence type="ECO:0000259" key="4">
    <source>
        <dbReference type="Pfam" id="PF17210"/>
    </source>
</evidence>
<dbReference type="Pfam" id="PF17210">
    <property type="entry name" value="SdrD_B"/>
    <property type="match status" value="2"/>
</dbReference>
<keyword evidence="2" id="KW-0964">Secreted</keyword>
<reference evidence="5 6" key="1">
    <citation type="submission" date="2019-02" db="EMBL/GenBank/DDBJ databases">
        <title>Deep-cultivation of Planctomycetes and their phenomic and genomic characterization uncovers novel biology.</title>
        <authorList>
            <person name="Wiegand S."/>
            <person name="Jogler M."/>
            <person name="Boedeker C."/>
            <person name="Pinto D."/>
            <person name="Vollmers J."/>
            <person name="Rivas-Marin E."/>
            <person name="Kohn T."/>
            <person name="Peeters S.H."/>
            <person name="Heuer A."/>
            <person name="Rast P."/>
            <person name="Oberbeckmann S."/>
            <person name="Bunk B."/>
            <person name="Jeske O."/>
            <person name="Meyerdierks A."/>
            <person name="Storesund J.E."/>
            <person name="Kallscheuer N."/>
            <person name="Luecker S."/>
            <person name="Lage O.M."/>
            <person name="Pohl T."/>
            <person name="Merkel B.J."/>
            <person name="Hornburger P."/>
            <person name="Mueller R.-W."/>
            <person name="Bruemmer F."/>
            <person name="Labrenz M."/>
            <person name="Spormann A.M."/>
            <person name="Op den Camp H."/>
            <person name="Overmann J."/>
            <person name="Amann R."/>
            <person name="Jetten M.S.M."/>
            <person name="Mascher T."/>
            <person name="Medema M.H."/>
            <person name="Devos D.P."/>
            <person name="Kaster A.-K."/>
            <person name="Ovreas L."/>
            <person name="Rohde M."/>
            <person name="Galperin M.Y."/>
            <person name="Jogler C."/>
        </authorList>
    </citation>
    <scope>NUCLEOTIDE SEQUENCE [LARGE SCALE GENOMIC DNA]</scope>
    <source>
        <strain evidence="5 6">TBK1r</strain>
    </source>
</reference>
<feature type="domain" description="SD-repeat containing protein B" evidence="4">
    <location>
        <begin position="194"/>
        <end position="303"/>
    </location>
</feature>
<keyword evidence="3" id="KW-0732">Signal</keyword>
<proteinExistence type="predicted"/>
<dbReference type="SUPFAM" id="SSF117074">
    <property type="entry name" value="Hypothetical protein PA1324"/>
    <property type="match status" value="2"/>
</dbReference>
<sequence length="923" mass="95666">MKRRFNRIESLEKRNLLAAGLIPVNATIPIQDSSNGLNIDGDAVIKFNAVVLDPHLDSPDDVNLTNFEVTSNAQLSGQVNNENVSGSYSASANNDALEILASGGASILQVNSVAPDHLGGSIDATIGSEAWQAGIIQAILDSDLDLSSGGLNGTLDINLSGNVSGSAIDESFEVTISQSNVVTADFPDPSLKSVSGRVFLDADGDGVRSETDLAVDDVTAVLLDGNTEIDSVNVDADGFYSFYNLGSGDFKIRIDGLGAEQEFSPVMVGADGTLDSNIDPTTGTTASLDFSSNTNLLNIDAGVRAAVDYNARSGLIPIDVTIPFSDLSNGLEVDGDVVLRFDVTILDPKLDDASDISLTNVTITSNGGLDGQVNGQNVDGTFEASAESGDIEVVSDSNPMTLQINSISPNHINGTFSATVGGITVTNAEFNAILNSALDFASGELSGTLSVDVSGNVSGSAFDESFQTSFTQTNVVSADFPDPSQQSVSGRVFVDVDGDGVREDGDVALTGVTAVLLDGDTEVASMEVDANGHYSFYNLSGGDYRVRIDGLDSLDQFSPLMVGGDVSIDSDIDPNTGATAVLDFSSETNLINIDAGVIVSANDLVKMDTVGLYQGDISLFHLNSELATGASVDYTLFGPDNDAGWIPLAGDWDGDGTDTVGLYQPSTSMFHLVNSLGQGTSDQLFAFGPSGNAGWIPLAGDWDGDGVDTIGLYQPDISLFHLKNSFGSGSSDIYAFFGPSGDAGWTPLAGDWNGDGTDTIGLYQPDLSLFHLSNSFAGGASDIYVAFGASGNVGWTPLVGDWNGDKIDTIGLYQPDDSIFHLIDTFRSGASDYLFAFGPAGDAGWTPLTGDWDGATLAASAESSANIAASSSAAARPATSDLDLLAADQLRAASALNGTSSDSGSDSDDEESLRALDELLAQF</sequence>
<dbReference type="Proteomes" id="UP000318081">
    <property type="component" value="Chromosome"/>
</dbReference>
<dbReference type="InterPro" id="IPR051417">
    <property type="entry name" value="SDr/BOS_complex"/>
</dbReference>
<keyword evidence="6" id="KW-1185">Reference proteome</keyword>
<name>A0ABX5XJ79_9BACT</name>
<dbReference type="InterPro" id="IPR033764">
    <property type="entry name" value="Sdr_B"/>
</dbReference>
<dbReference type="Gene3D" id="2.60.40.10">
    <property type="entry name" value="Immunoglobulins"/>
    <property type="match status" value="2"/>
</dbReference>
<comment type="subcellular location">
    <subcellularLocation>
        <location evidence="1">Secreted</location>
    </subcellularLocation>
</comment>
<evidence type="ECO:0000256" key="3">
    <source>
        <dbReference type="ARBA" id="ARBA00022729"/>
    </source>
</evidence>
<dbReference type="EMBL" id="CP036432">
    <property type="protein sequence ID" value="QDV81866.1"/>
    <property type="molecule type" value="Genomic_DNA"/>
</dbReference>
<dbReference type="PANTHER" id="PTHR23303">
    <property type="entry name" value="CARBOXYPEPTIDASE REGULATORY REGION-CONTAINING"/>
    <property type="match status" value="1"/>
</dbReference>
<evidence type="ECO:0000313" key="6">
    <source>
        <dbReference type="Proteomes" id="UP000318081"/>
    </source>
</evidence>
<evidence type="ECO:0000256" key="2">
    <source>
        <dbReference type="ARBA" id="ARBA00022525"/>
    </source>
</evidence>
<gene>
    <name evidence="5" type="ORF">TBK1r_07880</name>
</gene>
<dbReference type="RefSeq" id="WP_145207601.1">
    <property type="nucleotide sequence ID" value="NZ_CP036432.1"/>
</dbReference>
<evidence type="ECO:0000256" key="1">
    <source>
        <dbReference type="ARBA" id="ARBA00004613"/>
    </source>
</evidence>
<organism evidence="5 6">
    <name type="scientific">Stieleria magnilauensis</name>
    <dbReference type="NCBI Taxonomy" id="2527963"/>
    <lineage>
        <taxon>Bacteria</taxon>
        <taxon>Pseudomonadati</taxon>
        <taxon>Planctomycetota</taxon>
        <taxon>Planctomycetia</taxon>
        <taxon>Pirellulales</taxon>
        <taxon>Pirellulaceae</taxon>
        <taxon>Stieleria</taxon>
    </lineage>
</organism>
<dbReference type="InterPro" id="IPR013783">
    <property type="entry name" value="Ig-like_fold"/>
</dbReference>
<accession>A0ABX5XJ79</accession>
<feature type="domain" description="SD-repeat containing protein B" evidence="4">
    <location>
        <begin position="488"/>
        <end position="597"/>
    </location>
</feature>
<protein>
    <recommendedName>
        <fullName evidence="4">SD-repeat containing protein B domain-containing protein</fullName>
    </recommendedName>
</protein>
<evidence type="ECO:0000313" key="5">
    <source>
        <dbReference type="EMBL" id="QDV81866.1"/>
    </source>
</evidence>